<dbReference type="AlphaFoldDB" id="A0A8J5SBW5"/>
<dbReference type="EMBL" id="JAAALK010000286">
    <property type="protein sequence ID" value="KAG8062408.1"/>
    <property type="molecule type" value="Genomic_DNA"/>
</dbReference>
<gene>
    <name evidence="2" type="ORF">GUJ93_ZPchr0003g18164</name>
</gene>
<feature type="compositionally biased region" description="Basic and acidic residues" evidence="1">
    <location>
        <begin position="155"/>
        <end position="172"/>
    </location>
</feature>
<evidence type="ECO:0000256" key="1">
    <source>
        <dbReference type="SAM" id="MobiDB-lite"/>
    </source>
</evidence>
<name>A0A8J5SBW5_ZIZPA</name>
<keyword evidence="3" id="KW-1185">Reference proteome</keyword>
<dbReference type="PANTHER" id="PTHR36410">
    <property type="entry name" value="EXPRESSED PROTEIN"/>
    <property type="match status" value="1"/>
</dbReference>
<protein>
    <submittedName>
        <fullName evidence="2">Uncharacterized protein</fullName>
    </submittedName>
</protein>
<comment type="caution">
    <text evidence="2">The sequence shown here is derived from an EMBL/GenBank/DDBJ whole genome shotgun (WGS) entry which is preliminary data.</text>
</comment>
<reference evidence="2" key="1">
    <citation type="journal article" date="2021" name="bioRxiv">
        <title>Whole Genome Assembly and Annotation of Northern Wild Rice, Zizania palustris L., Supports a Whole Genome Duplication in the Zizania Genus.</title>
        <authorList>
            <person name="Haas M."/>
            <person name="Kono T."/>
            <person name="Macchietto M."/>
            <person name="Millas R."/>
            <person name="McGilp L."/>
            <person name="Shao M."/>
            <person name="Duquette J."/>
            <person name="Hirsch C.N."/>
            <person name="Kimball J."/>
        </authorList>
    </citation>
    <scope>NUCLEOTIDE SEQUENCE</scope>
    <source>
        <tissue evidence="2">Fresh leaf tissue</tissue>
    </source>
</reference>
<feature type="region of interest" description="Disordered" evidence="1">
    <location>
        <begin position="30"/>
        <end position="172"/>
    </location>
</feature>
<organism evidence="2 3">
    <name type="scientific">Zizania palustris</name>
    <name type="common">Northern wild rice</name>
    <dbReference type="NCBI Taxonomy" id="103762"/>
    <lineage>
        <taxon>Eukaryota</taxon>
        <taxon>Viridiplantae</taxon>
        <taxon>Streptophyta</taxon>
        <taxon>Embryophyta</taxon>
        <taxon>Tracheophyta</taxon>
        <taxon>Spermatophyta</taxon>
        <taxon>Magnoliopsida</taxon>
        <taxon>Liliopsida</taxon>
        <taxon>Poales</taxon>
        <taxon>Poaceae</taxon>
        <taxon>BOP clade</taxon>
        <taxon>Oryzoideae</taxon>
        <taxon>Oryzeae</taxon>
        <taxon>Zizaniinae</taxon>
        <taxon>Zizania</taxon>
    </lineage>
</organism>
<evidence type="ECO:0000313" key="3">
    <source>
        <dbReference type="Proteomes" id="UP000729402"/>
    </source>
</evidence>
<accession>A0A8J5SBW5</accession>
<evidence type="ECO:0000313" key="2">
    <source>
        <dbReference type="EMBL" id="KAG8062408.1"/>
    </source>
</evidence>
<sequence length="172" mass="18475">MYRCYTLRLASSGRTGVGFALCRLGGRSGCGRSGASPVVPAARSRTSVSATPHAAVPTLGVGEQGVAMEPDNKQLHQQPPQAPPPRRGGDDAAADAEDQEQHRRDAMTHSFGEGYSSRSDEEGFGGVYRKDDPVFRHGAQVHPSHPDYDATQGSEVKEKEKARHLKDDKHAT</sequence>
<dbReference type="Proteomes" id="UP000729402">
    <property type="component" value="Unassembled WGS sequence"/>
</dbReference>
<proteinExistence type="predicted"/>
<reference evidence="2" key="2">
    <citation type="submission" date="2021-02" db="EMBL/GenBank/DDBJ databases">
        <authorList>
            <person name="Kimball J.A."/>
            <person name="Haas M.W."/>
            <person name="Macchietto M."/>
            <person name="Kono T."/>
            <person name="Duquette J."/>
            <person name="Shao M."/>
        </authorList>
    </citation>
    <scope>NUCLEOTIDE SEQUENCE</scope>
    <source>
        <tissue evidence="2">Fresh leaf tissue</tissue>
    </source>
</reference>
<dbReference type="OrthoDB" id="1702799at2759"/>
<dbReference type="PANTHER" id="PTHR36410:SF1">
    <property type="entry name" value="EXPRESSED PROTEIN"/>
    <property type="match status" value="1"/>
</dbReference>